<dbReference type="GO" id="GO:0031386">
    <property type="term" value="F:protein tag activity"/>
    <property type="evidence" value="ECO:0007669"/>
    <property type="project" value="InterPro"/>
</dbReference>
<comment type="pathway">
    <text evidence="1">Protein degradation; proteasomal Pup-dependent pathway.</text>
</comment>
<sequence length="61" mass="6405">MPQAQVFGGHGSGEDDVEFGGGQAHLHASVDEADDLLDEIDSMLGTNAEQFVLSFIQKGGE</sequence>
<evidence type="ECO:0000313" key="8">
    <source>
        <dbReference type="Proteomes" id="UP000068137"/>
    </source>
</evidence>
<dbReference type="STRING" id="1528099.AL705_00130"/>
<proteinExistence type="inferred from homology"/>
<reference evidence="6" key="2">
    <citation type="journal article" date="2016" name="Int. J. Syst. Evol. Microbiol.">
        <title>Lawsonella clevelandensis gen. nov., sp. nov., a new member of the suborder Corynebacterineae isolated from human abscesses.</title>
        <authorList>
            <person name="Bell M.E."/>
            <person name="Bernard K.A."/>
            <person name="Harrington S.M."/>
            <person name="Patel N.B."/>
            <person name="Tucker T.A."/>
            <person name="Metcalfe M.G."/>
            <person name="McQuiston J.R."/>
        </authorList>
    </citation>
    <scope>NUCLEOTIDE SEQUENCE</scope>
    <source>
        <strain evidence="6">X1698</strain>
    </source>
</reference>
<evidence type="ECO:0000256" key="3">
    <source>
        <dbReference type="ARBA" id="ARBA00016748"/>
    </source>
</evidence>
<dbReference type="EMBL" id="CP012390">
    <property type="protein sequence ID" value="ALE18403.1"/>
    <property type="molecule type" value="Genomic_DNA"/>
</dbReference>
<comment type="similarity">
    <text evidence="2">Belongs to the prokaryotic ubiquitin-like protein family.</text>
</comment>
<keyword evidence="9" id="KW-1185">Reference proteome</keyword>
<evidence type="ECO:0000256" key="1">
    <source>
        <dbReference type="ARBA" id="ARBA00004707"/>
    </source>
</evidence>
<dbReference type="KEGG" id="cbq:AL705_00130"/>
<accession>A0A0M4MK18</accession>
<dbReference type="Proteomes" id="UP000068137">
    <property type="component" value="Chromosome"/>
</dbReference>
<dbReference type="GO" id="GO:0070628">
    <property type="term" value="F:proteasome binding"/>
    <property type="evidence" value="ECO:0007669"/>
    <property type="project" value="InterPro"/>
</dbReference>
<evidence type="ECO:0000256" key="5">
    <source>
        <dbReference type="SAM" id="MobiDB-lite"/>
    </source>
</evidence>
<dbReference type="InterPro" id="IPR008515">
    <property type="entry name" value="Ubiquitin-like_Pup"/>
</dbReference>
<organism evidence="6 8">
    <name type="scientific">Lawsonella clevelandensis</name>
    <dbReference type="NCBI Taxonomy" id="1528099"/>
    <lineage>
        <taxon>Bacteria</taxon>
        <taxon>Bacillati</taxon>
        <taxon>Actinomycetota</taxon>
        <taxon>Actinomycetes</taxon>
        <taxon>Mycobacteriales</taxon>
        <taxon>Lawsonellaceae</taxon>
        <taxon>Lawsonella</taxon>
    </lineage>
</organism>
<dbReference type="Pfam" id="PF05639">
    <property type="entry name" value="Pup"/>
    <property type="match status" value="1"/>
</dbReference>
<reference evidence="6 8" key="1">
    <citation type="journal article" date="2015" name="Genome Announc.">
        <title>Complete Genome Sequences for Two Strains of a Novel Fastidious, Partially Acid-Fast, Gram-Positive Corynebacterineae Bacterium, Derived from Human Clinical Samples.</title>
        <authorList>
            <person name="Nicholson A.C."/>
            <person name="Bell M."/>
            <person name="Humrighouse B.W."/>
            <person name="McQuiston J.R."/>
        </authorList>
    </citation>
    <scope>NUCLEOTIDE SEQUENCE [LARGE SCALE GENOMIC DNA]</scope>
    <source>
        <strain evidence="6 8">X1698</strain>
    </source>
</reference>
<dbReference type="Proteomes" id="UP000324288">
    <property type="component" value="Chromosome"/>
</dbReference>
<feature type="region of interest" description="Disordered" evidence="5">
    <location>
        <begin position="1"/>
        <end position="25"/>
    </location>
</feature>
<dbReference type="GO" id="GO:0070490">
    <property type="term" value="P:protein pupylation"/>
    <property type="evidence" value="ECO:0007669"/>
    <property type="project" value="InterPro"/>
</dbReference>
<dbReference type="AlphaFoldDB" id="A0A0M4MK18"/>
<protein>
    <recommendedName>
        <fullName evidence="3">Prokaryotic ubiquitin-like protein Pup</fullName>
    </recommendedName>
    <alternativeName>
        <fullName evidence="4">Bacterial ubiquitin-like modifier</fullName>
    </alternativeName>
</protein>
<evidence type="ECO:0000256" key="2">
    <source>
        <dbReference type="ARBA" id="ARBA00010616"/>
    </source>
</evidence>
<evidence type="ECO:0000313" key="6">
    <source>
        <dbReference type="EMBL" id="ALE18403.1"/>
    </source>
</evidence>
<dbReference type="GO" id="GO:0010498">
    <property type="term" value="P:proteasomal protein catabolic process"/>
    <property type="evidence" value="ECO:0007669"/>
    <property type="project" value="InterPro"/>
</dbReference>
<evidence type="ECO:0000313" key="9">
    <source>
        <dbReference type="Proteomes" id="UP000324288"/>
    </source>
</evidence>
<name>A0A0M4MK18_9ACTN</name>
<dbReference type="GeneID" id="84894041"/>
<evidence type="ECO:0000256" key="4">
    <source>
        <dbReference type="ARBA" id="ARBA00032321"/>
    </source>
</evidence>
<dbReference type="UniPathway" id="UPA00997"/>
<gene>
    <name evidence="7" type="primary">pup</name>
    <name evidence="6" type="ORF">AL705_00130</name>
    <name evidence="7" type="ORF">LC603019_00029</name>
</gene>
<evidence type="ECO:0000313" key="7">
    <source>
        <dbReference type="EMBL" id="VHN99439.1"/>
    </source>
</evidence>
<reference evidence="7 9" key="3">
    <citation type="submission" date="2019-04" db="EMBL/GenBank/DDBJ databases">
        <authorList>
            <person name="Seth-Smith MB H."/>
            <person name="Seth-Smith H."/>
        </authorList>
    </citation>
    <scope>NUCLEOTIDE SEQUENCE [LARGE SCALE GENOMIC DNA]</scope>
    <source>
        <strain evidence="7">USB-603019</strain>
    </source>
</reference>
<dbReference type="RefSeq" id="WP_053961283.1">
    <property type="nucleotide sequence ID" value="NZ_CAJPTR010000002.1"/>
</dbReference>
<dbReference type="OrthoDB" id="3254977at2"/>
<dbReference type="NCBIfam" id="TIGR03687">
    <property type="entry name" value="pupylate_cterm"/>
    <property type="match status" value="1"/>
</dbReference>
<dbReference type="GO" id="GO:0019941">
    <property type="term" value="P:modification-dependent protein catabolic process"/>
    <property type="evidence" value="ECO:0007669"/>
    <property type="project" value="InterPro"/>
</dbReference>
<dbReference type="EMBL" id="LR584267">
    <property type="protein sequence ID" value="VHN99439.1"/>
    <property type="molecule type" value="Genomic_DNA"/>
</dbReference>